<evidence type="ECO:0000313" key="4">
    <source>
        <dbReference type="EMBL" id="RPD98223.1"/>
    </source>
</evidence>
<name>A0A3N4PFA4_9FLAO</name>
<dbReference type="CDD" id="cd03809">
    <property type="entry name" value="GT4_MtfB-like"/>
    <property type="match status" value="1"/>
</dbReference>
<dbReference type="Proteomes" id="UP000270856">
    <property type="component" value="Unassembled WGS sequence"/>
</dbReference>
<dbReference type="AlphaFoldDB" id="A0A3N4PFA4"/>
<dbReference type="RefSeq" id="WP_123897255.1">
    <property type="nucleotide sequence ID" value="NZ_RPFJ01000007.1"/>
</dbReference>
<sequence length="362" mass="42640">MKEVFLESHNVKNLYFGFGQFNYHLIKGLYAAKAKDLKIILHAKDTGALKTEFGDYFKYKKYFSFRRYNQFAIRKKYDLWHSLNQNIVIEPYYDIPYILTVHDVNFVHEVSSDMNHIRNIRFKEKLARSNAIVYISNFAKEATHNYFDVPNVPEYVIYNGNTIGKVDIPENYKPNNVVLKNPFLFTIGEINERKNFHTLVEMLQFLPKINLIISGKNSTEYAETIQKLIAKYKLENRVYVTGKISEKDKYYYLQNCLAFVFPSLREGFGIPPIEAMSFGKPVFLAHKTSLPEIGGDYAFYWEHFDPKYMADVFTKGMDIFENNREDYELNYKKRASNFSWNTAASEYLEVYRQVLNNTTTVK</sequence>
<dbReference type="PANTHER" id="PTHR46401">
    <property type="entry name" value="GLYCOSYLTRANSFERASE WBBK-RELATED"/>
    <property type="match status" value="1"/>
</dbReference>
<dbReference type="GO" id="GO:0016757">
    <property type="term" value="F:glycosyltransferase activity"/>
    <property type="evidence" value="ECO:0007669"/>
    <property type="project" value="InterPro"/>
</dbReference>
<evidence type="ECO:0000256" key="1">
    <source>
        <dbReference type="ARBA" id="ARBA00022679"/>
    </source>
</evidence>
<keyword evidence="5" id="KW-1185">Reference proteome</keyword>
<dbReference type="Pfam" id="PF00534">
    <property type="entry name" value="Glycos_transf_1"/>
    <property type="match status" value="1"/>
</dbReference>
<protein>
    <submittedName>
        <fullName evidence="4">Glycosyltransferase family 1 protein</fullName>
    </submittedName>
</protein>
<dbReference type="PANTHER" id="PTHR46401:SF2">
    <property type="entry name" value="GLYCOSYLTRANSFERASE WBBK-RELATED"/>
    <property type="match status" value="1"/>
</dbReference>
<evidence type="ECO:0000259" key="2">
    <source>
        <dbReference type="Pfam" id="PF00534"/>
    </source>
</evidence>
<dbReference type="Gene3D" id="3.40.50.2000">
    <property type="entry name" value="Glycogen Phosphorylase B"/>
    <property type="match status" value="2"/>
</dbReference>
<feature type="domain" description="Glycosyl transferase family 1" evidence="2">
    <location>
        <begin position="169"/>
        <end position="332"/>
    </location>
</feature>
<dbReference type="Pfam" id="PF13439">
    <property type="entry name" value="Glyco_transf_4"/>
    <property type="match status" value="1"/>
</dbReference>
<evidence type="ECO:0000259" key="3">
    <source>
        <dbReference type="Pfam" id="PF13439"/>
    </source>
</evidence>
<gene>
    <name evidence="4" type="ORF">EGM88_06945</name>
</gene>
<organism evidence="4 5">
    <name type="scientific">Aureibaculum marinum</name>
    <dbReference type="NCBI Taxonomy" id="2487930"/>
    <lineage>
        <taxon>Bacteria</taxon>
        <taxon>Pseudomonadati</taxon>
        <taxon>Bacteroidota</taxon>
        <taxon>Flavobacteriia</taxon>
        <taxon>Flavobacteriales</taxon>
        <taxon>Flavobacteriaceae</taxon>
        <taxon>Aureibaculum</taxon>
    </lineage>
</organism>
<accession>A0A3N4PFA4</accession>
<dbReference type="InterPro" id="IPR028098">
    <property type="entry name" value="Glyco_trans_4-like_N"/>
</dbReference>
<dbReference type="SUPFAM" id="SSF53756">
    <property type="entry name" value="UDP-Glycosyltransferase/glycogen phosphorylase"/>
    <property type="match status" value="1"/>
</dbReference>
<keyword evidence="1 4" id="KW-0808">Transferase</keyword>
<feature type="domain" description="Glycosyltransferase subfamily 4-like N-terminal" evidence="3">
    <location>
        <begin position="58"/>
        <end position="160"/>
    </location>
</feature>
<dbReference type="InterPro" id="IPR001296">
    <property type="entry name" value="Glyco_trans_1"/>
</dbReference>
<reference evidence="4 5" key="1">
    <citation type="submission" date="2018-11" db="EMBL/GenBank/DDBJ databases">
        <title>Aureibaculum marinum gen. nov., sp. nov., a member of the family Flavobacteriaceae isolated from the Bohai Sea.</title>
        <authorList>
            <person name="Ji X."/>
        </authorList>
    </citation>
    <scope>NUCLEOTIDE SEQUENCE [LARGE SCALE GENOMIC DNA]</scope>
    <source>
        <strain evidence="4 5">BH-SD17</strain>
    </source>
</reference>
<comment type="caution">
    <text evidence="4">The sequence shown here is derived from an EMBL/GenBank/DDBJ whole genome shotgun (WGS) entry which is preliminary data.</text>
</comment>
<dbReference type="OrthoDB" id="9801609at2"/>
<proteinExistence type="predicted"/>
<dbReference type="EMBL" id="RPFJ01000007">
    <property type="protein sequence ID" value="RPD98223.1"/>
    <property type="molecule type" value="Genomic_DNA"/>
</dbReference>
<evidence type="ECO:0000313" key="5">
    <source>
        <dbReference type="Proteomes" id="UP000270856"/>
    </source>
</evidence>